<gene>
    <name evidence="4" type="ordered locus">Tmar_0739</name>
</gene>
<evidence type="ECO:0000313" key="5">
    <source>
        <dbReference type="Proteomes" id="UP000008915"/>
    </source>
</evidence>
<feature type="region of interest" description="Disordered" evidence="1">
    <location>
        <begin position="541"/>
        <end position="562"/>
    </location>
</feature>
<dbReference type="OrthoDB" id="9783388at2"/>
<feature type="compositionally biased region" description="Low complexity" evidence="1">
    <location>
        <begin position="174"/>
        <end position="191"/>
    </location>
</feature>
<evidence type="ECO:0000259" key="3">
    <source>
        <dbReference type="PROSITE" id="PS50887"/>
    </source>
</evidence>
<feature type="compositionally biased region" description="Low complexity" evidence="1">
    <location>
        <begin position="198"/>
        <end position="213"/>
    </location>
</feature>
<dbReference type="STRING" id="644966.Tmar_0739"/>
<dbReference type="CDD" id="cd01949">
    <property type="entry name" value="GGDEF"/>
    <property type="match status" value="1"/>
</dbReference>
<dbReference type="PANTHER" id="PTHR45138:SF9">
    <property type="entry name" value="DIGUANYLATE CYCLASE DGCM-RELATED"/>
    <property type="match status" value="1"/>
</dbReference>
<dbReference type="GO" id="GO:0005886">
    <property type="term" value="C:plasma membrane"/>
    <property type="evidence" value="ECO:0007669"/>
    <property type="project" value="TreeGrafter"/>
</dbReference>
<dbReference type="Pfam" id="PF00990">
    <property type="entry name" value="GGDEF"/>
    <property type="match status" value="1"/>
</dbReference>
<dbReference type="InterPro" id="IPR043128">
    <property type="entry name" value="Rev_trsase/Diguanyl_cyclase"/>
</dbReference>
<dbReference type="NCBIfam" id="TIGR00254">
    <property type="entry name" value="GGDEF"/>
    <property type="match status" value="1"/>
</dbReference>
<feature type="transmembrane region" description="Helical" evidence="2">
    <location>
        <begin position="42"/>
        <end position="63"/>
    </location>
</feature>
<evidence type="ECO:0000256" key="2">
    <source>
        <dbReference type="SAM" id="Phobius"/>
    </source>
</evidence>
<dbReference type="InterPro" id="IPR029016">
    <property type="entry name" value="GAF-like_dom_sf"/>
</dbReference>
<dbReference type="Proteomes" id="UP000008915">
    <property type="component" value="Chromosome"/>
</dbReference>
<keyword evidence="2" id="KW-0472">Membrane</keyword>
<dbReference type="HOGENOM" id="CLU_427530_0_0_9"/>
<dbReference type="Gene3D" id="3.30.70.270">
    <property type="match status" value="1"/>
</dbReference>
<dbReference type="eggNOG" id="COG2203">
    <property type="taxonomic scope" value="Bacteria"/>
</dbReference>
<feature type="region of interest" description="Disordered" evidence="1">
    <location>
        <begin position="129"/>
        <end position="220"/>
    </location>
</feature>
<dbReference type="SMART" id="SM00065">
    <property type="entry name" value="GAF"/>
    <property type="match status" value="1"/>
</dbReference>
<organism evidence="4 5">
    <name type="scientific">Thermaerobacter marianensis (strain ATCC 700841 / DSM 12885 / JCM 10246 / 7p75a)</name>
    <dbReference type="NCBI Taxonomy" id="644966"/>
    <lineage>
        <taxon>Bacteria</taxon>
        <taxon>Bacillati</taxon>
        <taxon>Bacillota</taxon>
        <taxon>Clostridia</taxon>
        <taxon>Eubacteriales</taxon>
        <taxon>Clostridiales Family XVII. Incertae Sedis</taxon>
        <taxon>Thermaerobacter</taxon>
    </lineage>
</organism>
<dbReference type="InterPro" id="IPR003018">
    <property type="entry name" value="GAF"/>
</dbReference>
<dbReference type="eggNOG" id="COG2199">
    <property type="taxonomic scope" value="Bacteria"/>
</dbReference>
<dbReference type="AlphaFoldDB" id="E6SI76"/>
<dbReference type="SUPFAM" id="SSF55073">
    <property type="entry name" value="Nucleotide cyclase"/>
    <property type="match status" value="1"/>
</dbReference>
<keyword evidence="2" id="KW-0812">Transmembrane</keyword>
<dbReference type="KEGG" id="tmr:Tmar_0739"/>
<dbReference type="InterPro" id="IPR029787">
    <property type="entry name" value="Nucleotide_cyclase"/>
</dbReference>
<feature type="transmembrane region" description="Helical" evidence="2">
    <location>
        <begin position="84"/>
        <end position="104"/>
    </location>
</feature>
<dbReference type="GO" id="GO:0052621">
    <property type="term" value="F:diguanylate cyclase activity"/>
    <property type="evidence" value="ECO:0007669"/>
    <property type="project" value="TreeGrafter"/>
</dbReference>
<evidence type="ECO:0000256" key="1">
    <source>
        <dbReference type="SAM" id="MobiDB-lite"/>
    </source>
</evidence>
<proteinExistence type="predicted"/>
<dbReference type="SUPFAM" id="SSF55781">
    <property type="entry name" value="GAF domain-like"/>
    <property type="match status" value="1"/>
</dbReference>
<keyword evidence="2" id="KW-1133">Transmembrane helix</keyword>
<dbReference type="PANTHER" id="PTHR45138">
    <property type="entry name" value="REGULATORY COMPONENTS OF SENSORY TRANSDUCTION SYSTEM"/>
    <property type="match status" value="1"/>
</dbReference>
<dbReference type="Pfam" id="PF13185">
    <property type="entry name" value="GAF_2"/>
    <property type="match status" value="1"/>
</dbReference>
<feature type="compositionally biased region" description="Gly residues" evidence="1">
    <location>
        <begin position="153"/>
        <end position="173"/>
    </location>
</feature>
<feature type="compositionally biased region" description="Low complexity" evidence="1">
    <location>
        <begin position="129"/>
        <end position="152"/>
    </location>
</feature>
<dbReference type="GO" id="GO:0043709">
    <property type="term" value="P:cell adhesion involved in single-species biofilm formation"/>
    <property type="evidence" value="ECO:0007669"/>
    <property type="project" value="TreeGrafter"/>
</dbReference>
<protein>
    <submittedName>
        <fullName evidence="4">Diguanylate cyclase with GAF sensor</fullName>
    </submittedName>
</protein>
<accession>E6SI76</accession>
<dbReference type="GO" id="GO:1902201">
    <property type="term" value="P:negative regulation of bacterial-type flagellum-dependent cell motility"/>
    <property type="evidence" value="ECO:0007669"/>
    <property type="project" value="TreeGrafter"/>
</dbReference>
<dbReference type="InterPro" id="IPR050469">
    <property type="entry name" value="Diguanylate_Cyclase"/>
</dbReference>
<dbReference type="SMART" id="SM00267">
    <property type="entry name" value="GGDEF"/>
    <property type="match status" value="1"/>
</dbReference>
<dbReference type="FunFam" id="3.30.70.270:FF:000001">
    <property type="entry name" value="Diguanylate cyclase domain protein"/>
    <property type="match status" value="1"/>
</dbReference>
<feature type="domain" description="GGDEF" evidence="3">
    <location>
        <begin position="416"/>
        <end position="546"/>
    </location>
</feature>
<evidence type="ECO:0000313" key="4">
    <source>
        <dbReference type="EMBL" id="ADU50854.1"/>
    </source>
</evidence>
<dbReference type="InterPro" id="IPR000160">
    <property type="entry name" value="GGDEF_dom"/>
</dbReference>
<feature type="transmembrane region" description="Helical" evidence="2">
    <location>
        <begin position="110"/>
        <end position="129"/>
    </location>
</feature>
<keyword evidence="5" id="KW-1185">Reference proteome</keyword>
<name>E6SI76_THEM7</name>
<dbReference type="Gene3D" id="3.30.450.40">
    <property type="match status" value="1"/>
</dbReference>
<sequence>MMDVAWGVGGMRLDSGGTAPVGAGSVPSGTGTAGMNRPEAGWMAGVAAFLAALAAIHAVADWVEVWALAPLAPVLVARRWGWRAGGLAAAAALVTMAAVLAVMAEGPDGWRLWVAQMVVMAGLAAPAGWRRPAGKPARGRAAGDAAGATAPSGVGGDAAGDGAGHGTGPGGPGAARPAPVPEAAGPGPAASSGGGAGPVPAGSSGDGAALAASPGTPAGQPLDETELHVLYACTHALNKVTSVDDLIREFNNLLSARLGYPYLALLLVQPDGSLRLAAAPLYPEEVQGLVLAKGQGICSVVVETGQPVIVDDVTQDPRYYPGLKGARSQIAVPVLQNGKVVGVLNVESPHPAAFGRRDLRLLTAIADEVAVALERARLLERVEQQAITDPLTGLYNRTYLVERLREEGERAARYGRPLSLLFIDLDDLKVINDRLGHDAGDRVLVRVARVLREACRSVDFAARYGGDEFVVVLPETGPEGAMAVAARIQQRLAEQTSPLAAGLGASIGLAAYPAHARDWTELLRLADQAMYGAKRRGKGRVGWFGPPGQPGATAPVGEEGEP</sequence>
<reference evidence="5" key="2">
    <citation type="journal article" date="2010" name="Stand. Genomic Sci.">
        <title>Complete genome sequence of Thermaerobacter marianensis type strain (7p75aT).</title>
        <authorList>
            <person name="Han C."/>
            <person name="Gu W."/>
            <person name="Zhang X."/>
            <person name="Lapidus A."/>
            <person name="Nolan M."/>
            <person name="Copeland A."/>
            <person name="Lucas S."/>
            <person name="Glavina Del Rio T."/>
            <person name="Tice H."/>
            <person name="Cheng J."/>
            <person name="Tapia R."/>
            <person name="Goodwin L."/>
            <person name="Pitluck S."/>
            <person name="Pagani I."/>
            <person name="Ivanova N."/>
            <person name="Mavromatis K."/>
            <person name="Mikhailova N."/>
            <person name="Pati A."/>
            <person name="Chen A."/>
            <person name="Palaniappan K."/>
            <person name="Land M."/>
            <person name="Hauser L."/>
            <person name="Chang Y."/>
            <person name="Jeffries C."/>
            <person name="Schneider S."/>
            <person name="Rohde M."/>
            <person name="Goker M."/>
            <person name="Pukall R."/>
            <person name="Woyke T."/>
            <person name="Bristow J."/>
            <person name="Eisen J."/>
            <person name="Markowitz V."/>
            <person name="Hugenholtz P."/>
            <person name="Kyrpides N."/>
            <person name="Klenk H."/>
            <person name="Detter J."/>
        </authorList>
    </citation>
    <scope>NUCLEOTIDE SEQUENCE [LARGE SCALE GENOMIC DNA]</scope>
    <source>
        <strain evidence="5">ATCC 700841 / DSM 12885 / JCM 10246 / 7p75a</strain>
    </source>
</reference>
<dbReference type="EMBL" id="CP002344">
    <property type="protein sequence ID" value="ADU50854.1"/>
    <property type="molecule type" value="Genomic_DNA"/>
</dbReference>
<dbReference type="PROSITE" id="PS50887">
    <property type="entry name" value="GGDEF"/>
    <property type="match status" value="1"/>
</dbReference>
<reference evidence="4 5" key="1">
    <citation type="journal article" date="2010" name="Stand. Genomic Sci.">
        <title>Complete genome sequence of Thermaerobacter marianensis type strain (7p75a).</title>
        <authorList>
            <person name="Han C."/>
            <person name="Gu W."/>
            <person name="Zhang X."/>
            <person name="Lapidus A."/>
            <person name="Nolan M."/>
            <person name="Copeland A."/>
            <person name="Lucas S."/>
            <person name="Del Rio T.G."/>
            <person name="Tice H."/>
            <person name="Cheng J.F."/>
            <person name="Tapia R."/>
            <person name="Goodwin L."/>
            <person name="Pitluck S."/>
            <person name="Pagani I."/>
            <person name="Ivanova N."/>
            <person name="Mavromatis K."/>
            <person name="Mikhailova N."/>
            <person name="Pati A."/>
            <person name="Chen A."/>
            <person name="Palaniappan K."/>
            <person name="Land M."/>
            <person name="Hauser L."/>
            <person name="Chang Y.J."/>
            <person name="Jeffries C.D."/>
            <person name="Schneider S."/>
            <person name="Rohde M."/>
            <person name="Goker M."/>
            <person name="Pukall R."/>
            <person name="Woyke T."/>
            <person name="Bristow J."/>
            <person name="Eisen J.A."/>
            <person name="Markowitz V."/>
            <person name="Hugenholtz P."/>
            <person name="Kyrpides N.C."/>
            <person name="Klenk H.P."/>
            <person name="Detter J.C."/>
        </authorList>
    </citation>
    <scope>NUCLEOTIDE SEQUENCE [LARGE SCALE GENOMIC DNA]</scope>
    <source>
        <strain evidence="5">ATCC 700841 / DSM 12885 / JCM 10246 / 7p75a</strain>
    </source>
</reference>